<dbReference type="PROSITE" id="PS51178">
    <property type="entry name" value="PASTA"/>
    <property type="match status" value="2"/>
</dbReference>
<dbReference type="SUPFAM" id="SSF56601">
    <property type="entry name" value="beta-lactamase/transpeptidase-like"/>
    <property type="match status" value="1"/>
</dbReference>
<dbReference type="InterPro" id="IPR001460">
    <property type="entry name" value="PCN-bd_Tpept"/>
</dbReference>
<name>A0A9D1FBC7_9FIRM</name>
<sequence length="780" mass="85596">MTDKNRKWKQPHQNPGQRASQGILRRTMVITLLVALAFVPLIWTLFQLMILDHDKYEQMAIANQTRSTSLSAERGVIYDRNMNILAKSVTVENVFIDPNQIATEQQNLNLIATGLAEILDVEESFVYEQAADTKMRYKVIRRKIDADLAQEVRDFINENEIKGIYLEPDTKRSYPYGTLCAQVLGFTREDNVGAEGIEAYYDSYLQGTAGEIITTKGNLGTEMLYNYEKYYDASDGNSLVLTIDATVQYYLEKNLQTAIEKYDVLNGAFGIVADVNTGEILGMATMGTYDPNNYLEIYDEDTVAELEEIYQAAQGYRQGSAEYEEAMDAYNDALASARLAQWRNRAVSDGYEPGSTFKLITLASALEEGAVTLDDTFYCDGAEYFEGRSEILDCWKHEGHGLQTTGKALENSCNIAFANIGLALGGTNLYDYIRDFGLLSKTGIDLPGEGVGFFYSREKLKPVGDGISNTISSSFGQTFKITPIQLVRAISAVVNGGYVLEPYVVSEVLDDEGNLVEKNERTVIRQVISEETSKIMCGLMCDVVETGTAQNAQVAGYSIGGKTGTSEKIDVFDENGVRVEDKIVSFVGVGPIDDPQYVVLVALDTPSTATGLYISGGIMAAPTVRDVFTDILPYLGVEPNYNDDDIERIAVTVPNVRNMTESDAAENLKKRSLTYRTVGDGDTVTDMIPAAGSEVPGTSEIILYMGEEKPTDLVTVPDFTGLTVAQANDTAAYRGLYILAKGTDQNNNAVSVTYQDVEAGAEVPRGTTVTVEFTNHSAQD</sequence>
<dbReference type="InterPro" id="IPR005543">
    <property type="entry name" value="PASTA_dom"/>
</dbReference>
<dbReference type="Pfam" id="PF00905">
    <property type="entry name" value="Transpeptidase"/>
    <property type="match status" value="1"/>
</dbReference>
<dbReference type="InterPro" id="IPR012338">
    <property type="entry name" value="Beta-lactam/transpept-like"/>
</dbReference>
<organism evidence="6 7">
    <name type="scientific">Candidatus Avoscillospira avistercoris</name>
    <dbReference type="NCBI Taxonomy" id="2840707"/>
    <lineage>
        <taxon>Bacteria</taxon>
        <taxon>Bacillati</taxon>
        <taxon>Bacillota</taxon>
        <taxon>Clostridia</taxon>
        <taxon>Eubacteriales</taxon>
        <taxon>Oscillospiraceae</taxon>
        <taxon>Oscillospiraceae incertae sedis</taxon>
        <taxon>Candidatus Avoscillospira</taxon>
    </lineage>
</organism>
<dbReference type="Gene3D" id="3.40.710.10">
    <property type="entry name" value="DD-peptidase/beta-lactamase superfamily"/>
    <property type="match status" value="1"/>
</dbReference>
<feature type="domain" description="PASTA" evidence="5">
    <location>
        <begin position="709"/>
        <end position="775"/>
    </location>
</feature>
<dbReference type="GO" id="GO:0071555">
    <property type="term" value="P:cell wall organization"/>
    <property type="evidence" value="ECO:0007669"/>
    <property type="project" value="TreeGrafter"/>
</dbReference>
<dbReference type="SUPFAM" id="SSF56519">
    <property type="entry name" value="Penicillin binding protein dimerisation domain"/>
    <property type="match status" value="1"/>
</dbReference>
<evidence type="ECO:0000259" key="5">
    <source>
        <dbReference type="PROSITE" id="PS51178"/>
    </source>
</evidence>
<feature type="transmembrane region" description="Helical" evidence="4">
    <location>
        <begin position="28"/>
        <end position="50"/>
    </location>
</feature>
<evidence type="ECO:0000256" key="3">
    <source>
        <dbReference type="ARBA" id="ARBA00023136"/>
    </source>
</evidence>
<keyword evidence="4" id="KW-1133">Transmembrane helix</keyword>
<accession>A0A9D1FBC7</accession>
<dbReference type="CDD" id="cd06575">
    <property type="entry name" value="PASTA_Pbp2x-like_2"/>
    <property type="match status" value="1"/>
</dbReference>
<comment type="subcellular location">
    <subcellularLocation>
        <location evidence="1">Membrane</location>
    </subcellularLocation>
</comment>
<reference evidence="6" key="2">
    <citation type="journal article" date="2021" name="PeerJ">
        <title>Extensive microbial diversity within the chicken gut microbiome revealed by metagenomics and culture.</title>
        <authorList>
            <person name="Gilroy R."/>
            <person name="Ravi A."/>
            <person name="Getino M."/>
            <person name="Pursley I."/>
            <person name="Horton D.L."/>
            <person name="Alikhan N.F."/>
            <person name="Baker D."/>
            <person name="Gharbi K."/>
            <person name="Hall N."/>
            <person name="Watson M."/>
            <person name="Adriaenssens E.M."/>
            <person name="Foster-Nyarko E."/>
            <person name="Jarju S."/>
            <person name="Secka A."/>
            <person name="Antonio M."/>
            <person name="Oren A."/>
            <person name="Chaudhuri R.R."/>
            <person name="La Ragione R."/>
            <person name="Hildebrand F."/>
            <person name="Pallen M.J."/>
        </authorList>
    </citation>
    <scope>NUCLEOTIDE SEQUENCE</scope>
    <source>
        <strain evidence="6">ChiBcec16-1751</strain>
    </source>
</reference>
<dbReference type="SUPFAM" id="SSF54184">
    <property type="entry name" value="Penicillin-binding protein 2x (pbp-2x), c-terminal domain"/>
    <property type="match status" value="1"/>
</dbReference>
<evidence type="ECO:0000313" key="7">
    <source>
        <dbReference type="Proteomes" id="UP000886741"/>
    </source>
</evidence>
<protein>
    <submittedName>
        <fullName evidence="6">PASTA domain-containing protein</fullName>
    </submittedName>
</protein>
<evidence type="ECO:0000256" key="4">
    <source>
        <dbReference type="SAM" id="Phobius"/>
    </source>
</evidence>
<dbReference type="Proteomes" id="UP000886741">
    <property type="component" value="Unassembled WGS sequence"/>
</dbReference>
<evidence type="ECO:0000313" key="6">
    <source>
        <dbReference type="EMBL" id="HIS65728.1"/>
    </source>
</evidence>
<feature type="domain" description="PASTA" evidence="5">
    <location>
        <begin position="645"/>
        <end position="707"/>
    </location>
</feature>
<keyword evidence="3 4" id="KW-0472">Membrane</keyword>
<evidence type="ECO:0000256" key="1">
    <source>
        <dbReference type="ARBA" id="ARBA00004370"/>
    </source>
</evidence>
<dbReference type="PANTHER" id="PTHR30627">
    <property type="entry name" value="PEPTIDOGLYCAN D,D-TRANSPEPTIDASE"/>
    <property type="match status" value="1"/>
</dbReference>
<dbReference type="Gene3D" id="3.30.10.20">
    <property type="match status" value="2"/>
</dbReference>
<dbReference type="Gene3D" id="3.90.1310.10">
    <property type="entry name" value="Penicillin-binding protein 2a (Domain 2)"/>
    <property type="match status" value="1"/>
</dbReference>
<dbReference type="Pfam" id="PF03717">
    <property type="entry name" value="PBP_dimer"/>
    <property type="match status" value="1"/>
</dbReference>
<dbReference type="InterPro" id="IPR050515">
    <property type="entry name" value="Beta-lactam/transpept"/>
</dbReference>
<evidence type="ECO:0000256" key="2">
    <source>
        <dbReference type="ARBA" id="ARBA00007171"/>
    </source>
</evidence>
<dbReference type="GO" id="GO:0005886">
    <property type="term" value="C:plasma membrane"/>
    <property type="evidence" value="ECO:0007669"/>
    <property type="project" value="TreeGrafter"/>
</dbReference>
<dbReference type="Pfam" id="PF03793">
    <property type="entry name" value="PASTA"/>
    <property type="match status" value="2"/>
</dbReference>
<comment type="caution">
    <text evidence="6">The sequence shown here is derived from an EMBL/GenBank/DDBJ whole genome shotgun (WGS) entry which is preliminary data.</text>
</comment>
<dbReference type="InterPro" id="IPR036138">
    <property type="entry name" value="PBP_dimer_sf"/>
</dbReference>
<dbReference type="PANTHER" id="PTHR30627:SF1">
    <property type="entry name" value="PEPTIDOGLYCAN D,D-TRANSPEPTIDASE FTSI"/>
    <property type="match status" value="1"/>
</dbReference>
<dbReference type="EMBL" id="DVJJ01000156">
    <property type="protein sequence ID" value="HIS65728.1"/>
    <property type="molecule type" value="Genomic_DNA"/>
</dbReference>
<proteinExistence type="inferred from homology"/>
<dbReference type="CDD" id="cd06576">
    <property type="entry name" value="PASTA_Pbp2x-like_1"/>
    <property type="match status" value="1"/>
</dbReference>
<dbReference type="AlphaFoldDB" id="A0A9D1FBC7"/>
<dbReference type="SMART" id="SM00740">
    <property type="entry name" value="PASTA"/>
    <property type="match status" value="2"/>
</dbReference>
<keyword evidence="4" id="KW-0812">Transmembrane</keyword>
<gene>
    <name evidence="6" type="ORF">IAA83_10245</name>
</gene>
<reference evidence="6" key="1">
    <citation type="submission" date="2020-10" db="EMBL/GenBank/DDBJ databases">
        <authorList>
            <person name="Gilroy R."/>
        </authorList>
    </citation>
    <scope>NUCLEOTIDE SEQUENCE</scope>
    <source>
        <strain evidence="6">ChiBcec16-1751</strain>
    </source>
</reference>
<dbReference type="InterPro" id="IPR005311">
    <property type="entry name" value="PBP_dimer"/>
</dbReference>
<dbReference type="GO" id="GO:0008658">
    <property type="term" value="F:penicillin binding"/>
    <property type="evidence" value="ECO:0007669"/>
    <property type="project" value="InterPro"/>
</dbReference>
<comment type="similarity">
    <text evidence="2">Belongs to the transpeptidase family.</text>
</comment>